<feature type="transmembrane region" description="Helical" evidence="1">
    <location>
        <begin position="96"/>
        <end position="116"/>
    </location>
</feature>
<sequence>MAGESLSSERAVRIVRIVWVGLLVVQLFFGMGAVWFVSYRPAPEPAEGHPWGLYAVGAVLLIVLAVGGYLVRRRLYERGRLDDGAVAAEGYLRGNLVLLVPMAVMGVAGMGLAIAAGSLMPASLITFAALIVQVINMPTGDPLDPGRYAKDQTPKSA</sequence>
<gene>
    <name evidence="2" type="ORF">ACERK3_05260</name>
</gene>
<comment type="caution">
    <text evidence="2">The sequence shown here is derived from an EMBL/GenBank/DDBJ whole genome shotgun (WGS) entry which is preliminary data.</text>
</comment>
<keyword evidence="1" id="KW-0812">Transmembrane</keyword>
<keyword evidence="1" id="KW-1133">Transmembrane helix</keyword>
<keyword evidence="1" id="KW-0472">Membrane</keyword>
<evidence type="ECO:0000313" key="2">
    <source>
        <dbReference type="EMBL" id="MFA9477700.1"/>
    </source>
</evidence>
<dbReference type="RefSeq" id="WP_425344627.1">
    <property type="nucleotide sequence ID" value="NZ_JBGUBD010000003.1"/>
</dbReference>
<keyword evidence="3" id="KW-1185">Reference proteome</keyword>
<reference evidence="2 3" key="1">
    <citation type="submission" date="2024-08" db="EMBL/GenBank/DDBJ databases">
        <title>Whole-genome sequencing of halo(alkali)philic microorganisms from hypersaline lakes.</title>
        <authorList>
            <person name="Sorokin D.Y."/>
            <person name="Merkel A.Y."/>
            <person name="Messina E."/>
            <person name="Yakimov M."/>
        </authorList>
    </citation>
    <scope>NUCLEOTIDE SEQUENCE [LARGE SCALE GENOMIC DNA]</scope>
    <source>
        <strain evidence="2 3">AB-hyl4</strain>
    </source>
</reference>
<proteinExistence type="predicted"/>
<feature type="transmembrane region" description="Helical" evidence="1">
    <location>
        <begin position="17"/>
        <end position="39"/>
    </location>
</feature>
<name>A0ABV4U3F2_9BACT</name>
<dbReference type="EMBL" id="JBGUBD010000003">
    <property type="protein sequence ID" value="MFA9477700.1"/>
    <property type="molecule type" value="Genomic_DNA"/>
</dbReference>
<evidence type="ECO:0000256" key="1">
    <source>
        <dbReference type="SAM" id="Phobius"/>
    </source>
</evidence>
<feature type="transmembrane region" description="Helical" evidence="1">
    <location>
        <begin position="51"/>
        <end position="71"/>
    </location>
</feature>
<accession>A0ABV4U3F2</accession>
<dbReference type="Proteomes" id="UP001575105">
    <property type="component" value="Unassembled WGS sequence"/>
</dbReference>
<evidence type="ECO:0000313" key="3">
    <source>
        <dbReference type="Proteomes" id="UP001575105"/>
    </source>
</evidence>
<protein>
    <submittedName>
        <fullName evidence="2">Uncharacterized protein</fullName>
    </submittedName>
</protein>
<organism evidence="2 3">
    <name type="scientific">Natronomicrosphaera hydrolytica</name>
    <dbReference type="NCBI Taxonomy" id="3242702"/>
    <lineage>
        <taxon>Bacteria</taxon>
        <taxon>Pseudomonadati</taxon>
        <taxon>Planctomycetota</taxon>
        <taxon>Phycisphaerae</taxon>
        <taxon>Phycisphaerales</taxon>
        <taxon>Phycisphaeraceae</taxon>
        <taxon>Natronomicrosphaera</taxon>
    </lineage>
</organism>